<dbReference type="Proteomes" id="UP001255416">
    <property type="component" value="Unassembled WGS sequence"/>
</dbReference>
<comment type="function">
    <text evidence="2">Hydrolyzes RNA 2',3'-cyclic phosphodiester to an RNA 2'-phosphomonoester.</text>
</comment>
<name>A0ABU3VEP8_9RHOB</name>
<dbReference type="SUPFAM" id="SSF55144">
    <property type="entry name" value="LigT-like"/>
    <property type="match status" value="1"/>
</dbReference>
<dbReference type="EMBL" id="JASMWN010000006">
    <property type="protein sequence ID" value="MDU9004184.1"/>
    <property type="molecule type" value="Genomic_DNA"/>
</dbReference>
<comment type="catalytic activity">
    <reaction evidence="2">
        <text>a 3'-end 2',3'-cyclophospho-ribonucleotide-RNA + H2O = a 3'-end 2'-phospho-ribonucleotide-RNA + H(+)</text>
        <dbReference type="Rhea" id="RHEA:11828"/>
        <dbReference type="Rhea" id="RHEA-COMP:10464"/>
        <dbReference type="Rhea" id="RHEA-COMP:17353"/>
        <dbReference type="ChEBI" id="CHEBI:15377"/>
        <dbReference type="ChEBI" id="CHEBI:15378"/>
        <dbReference type="ChEBI" id="CHEBI:83064"/>
        <dbReference type="ChEBI" id="CHEBI:173113"/>
        <dbReference type="EC" id="3.1.4.58"/>
    </reaction>
</comment>
<accession>A0ABU3VEP8</accession>
<dbReference type="InterPro" id="IPR004175">
    <property type="entry name" value="RNA_CPDase"/>
</dbReference>
<dbReference type="EC" id="3.1.4.58" evidence="2"/>
<evidence type="ECO:0000313" key="3">
    <source>
        <dbReference type="EMBL" id="MDU9004184.1"/>
    </source>
</evidence>
<evidence type="ECO:0000313" key="4">
    <source>
        <dbReference type="Proteomes" id="UP001255416"/>
    </source>
</evidence>
<dbReference type="PANTHER" id="PTHR35561">
    <property type="entry name" value="RNA 2',3'-CYCLIC PHOSPHODIESTERASE"/>
    <property type="match status" value="1"/>
</dbReference>
<sequence>MRSFVAIPLPDDTRDALEAAQLRLPLGRLVVRENLHLTLAFLDDQSEEALELLHAELEHLRAPEFTVSLSGLGSFGGDKPRLIFANVLHNPALENLHRKVLNAARRAEIIVARRRFHPHVTLARMRPGAGRGDRIANAIATLNDLLFPATPVSSFSLYRSDLHPDGPIYHELARYDLV</sequence>
<feature type="short sequence motif" description="HXTX 2" evidence="2">
    <location>
        <begin position="119"/>
        <end position="122"/>
    </location>
</feature>
<feature type="active site" description="Proton donor" evidence="2">
    <location>
        <position position="36"/>
    </location>
</feature>
<comment type="caution">
    <text evidence="3">The sequence shown here is derived from an EMBL/GenBank/DDBJ whole genome shotgun (WGS) entry which is preliminary data.</text>
</comment>
<gene>
    <name evidence="3" type="primary">thpR</name>
    <name evidence="3" type="ORF">QO231_09995</name>
</gene>
<evidence type="ECO:0000256" key="2">
    <source>
        <dbReference type="HAMAP-Rule" id="MF_01940"/>
    </source>
</evidence>
<dbReference type="Pfam" id="PF13563">
    <property type="entry name" value="2_5_RNA_ligase2"/>
    <property type="match status" value="1"/>
</dbReference>
<comment type="similarity">
    <text evidence="2">Belongs to the 2H phosphoesterase superfamily. ThpR family.</text>
</comment>
<keyword evidence="4" id="KW-1185">Reference proteome</keyword>
<dbReference type="Gene3D" id="3.90.1140.10">
    <property type="entry name" value="Cyclic phosphodiesterase"/>
    <property type="match status" value="1"/>
</dbReference>
<organism evidence="3 4">
    <name type="scientific">Sedimentitalea todarodis</name>
    <dbReference type="NCBI Taxonomy" id="1631240"/>
    <lineage>
        <taxon>Bacteria</taxon>
        <taxon>Pseudomonadati</taxon>
        <taxon>Pseudomonadota</taxon>
        <taxon>Alphaproteobacteria</taxon>
        <taxon>Rhodobacterales</taxon>
        <taxon>Paracoccaceae</taxon>
        <taxon>Sedimentitalea</taxon>
    </lineage>
</organism>
<reference evidence="4" key="1">
    <citation type="submission" date="2023-05" db="EMBL/GenBank/DDBJ databases">
        <title>Sedimentitalea sp. nov. JM2-8.</title>
        <authorList>
            <person name="Huang J."/>
        </authorList>
    </citation>
    <scope>NUCLEOTIDE SEQUENCE [LARGE SCALE GENOMIC DNA]</scope>
    <source>
        <strain evidence="4">KHS03</strain>
    </source>
</reference>
<proteinExistence type="inferred from homology"/>
<dbReference type="HAMAP" id="MF_01940">
    <property type="entry name" value="RNA_CPDase"/>
    <property type="match status" value="1"/>
</dbReference>
<protein>
    <recommendedName>
        <fullName evidence="2">RNA 2',3'-cyclic phosphodiesterase</fullName>
        <shortName evidence="2">RNA 2',3'-CPDase</shortName>
        <ecNumber evidence="2">3.1.4.58</ecNumber>
    </recommendedName>
</protein>
<feature type="active site" description="Proton acceptor" evidence="2">
    <location>
        <position position="119"/>
    </location>
</feature>
<feature type="short sequence motif" description="HXTX 1" evidence="2">
    <location>
        <begin position="36"/>
        <end position="39"/>
    </location>
</feature>
<keyword evidence="1 2" id="KW-0378">Hydrolase</keyword>
<dbReference type="RefSeq" id="WP_316775676.1">
    <property type="nucleotide sequence ID" value="NZ_JASMWN010000006.1"/>
</dbReference>
<evidence type="ECO:0000256" key="1">
    <source>
        <dbReference type="ARBA" id="ARBA00022801"/>
    </source>
</evidence>
<dbReference type="InterPro" id="IPR009097">
    <property type="entry name" value="Cyclic_Pdiesterase"/>
</dbReference>
<dbReference type="PANTHER" id="PTHR35561:SF1">
    <property type="entry name" value="RNA 2',3'-CYCLIC PHOSPHODIESTERASE"/>
    <property type="match status" value="1"/>
</dbReference>
<dbReference type="NCBIfam" id="TIGR02258">
    <property type="entry name" value="2_5_ligase"/>
    <property type="match status" value="1"/>
</dbReference>